<dbReference type="GO" id="GO:0000978">
    <property type="term" value="F:RNA polymerase II cis-regulatory region sequence-specific DNA binding"/>
    <property type="evidence" value="ECO:0007669"/>
    <property type="project" value="TreeGrafter"/>
</dbReference>
<dbReference type="PANTHER" id="PTHR12533">
    <property type="entry name" value="NFAT"/>
    <property type="match status" value="1"/>
</dbReference>
<evidence type="ECO:0000256" key="6">
    <source>
        <dbReference type="ARBA" id="ARBA00023015"/>
    </source>
</evidence>
<dbReference type="Pfam" id="PF00554">
    <property type="entry name" value="RHD_DNA_bind"/>
    <property type="match status" value="1"/>
</dbReference>
<dbReference type="Pfam" id="PF16179">
    <property type="entry name" value="RHD_dimer"/>
    <property type="match status" value="1"/>
</dbReference>
<reference evidence="13" key="1">
    <citation type="journal article" date="2014" name="PLoS ONE">
        <title>The genome and linkage map of the northern pike (Esox lucius): conserved synteny revealed between the salmonid sister group and the Neoteleostei.</title>
        <authorList>
            <person name="Rondeau E.B."/>
            <person name="Minkley D.R."/>
            <person name="Leong J.S."/>
            <person name="Messmer A.M."/>
            <person name="Jantzen J.R."/>
            <person name="von Schalburg K.R."/>
            <person name="Lemon C."/>
            <person name="Bird N.H."/>
            <person name="Koop B.F."/>
        </authorList>
    </citation>
    <scope>NUCLEOTIDE SEQUENCE</scope>
</reference>
<dbReference type="GO" id="GO:0033173">
    <property type="term" value="P:calcineurin-NFAT signaling cascade"/>
    <property type="evidence" value="ECO:0007669"/>
    <property type="project" value="TreeGrafter"/>
</dbReference>
<sequence length="964" mass="104216">MQDTSCFSSPKFNFGRVLPNALGKERGLQFLTTLAAVMKSAEEEAFSYTPNVSLSLPLGMGNPCLASQYHNMQSSPVISMSSCHQTGYGLHEDNSHHNPTQGYYVPHGMRPNGAPALESPRIEITTYHHQYPKEEVEESGSLDHTVHHKRGVNSIVTLTLPNADGYRDPSCLSPASSASSRSCNSDASSYESGFYNYDNSPQNSPWQSPCVSPKGSSSLLSCPHAPLGPPSTSPRQSPSTSPQIGSQAEEGWAGQGQHGSSRPNSPACGGGGGGGSSGAGKRKYSFNGAPYRQPSYTPNQSPTPSPRGSPRVSVTDENWQTNTNQYTNSAIVAAINALTTDGVVDMGEGIPIKARKTNLDHSPTVSLKTEPEGEEMVRGSELLQEDYISRLPFKKEGYCAGFLDVPQNPYSWSKPKPYLSSLPALDWQLPSCSGPYSLQIEVQPKSHHRAHYETEGSRGAVKAPSGGHPVVQLYGYMESEPLTLQLFIGTADDRLLRPHAFYQVHRITGKTVSTASHEALQSSTKVLEIPLLPENNMRAIIDCAGILKLRNSDIELRKGETDIGRKNTRVRMVFRVHISQPNGRTISLQASSNPIECSQRSAQELPLVEKQSLESYPATGGKKILLSGHNFLPDSKVVFVEKAQDGHHLWETEAKVEKDSFKSTGLVVEIPPYRNQRISSPVQVNFYVCNGKRKRSQYQRFTYLPPNVPVIKTEPTDDYESLGAQGLSVHSKSFYYGQPRLAPVEPAGGADSSLVRGYPPCPARHVSLCGVPASSPESSPTLHDLSPVTYPVCLSASPTHAHAGPLASAAHEAPAFLAQPSSPDRSPLVGLLHSQGGSPHHLGGPRAYQPVYPNGSPSSSSPGSNPSTPGESPFVQAPPYSPARSQARSSPRSLLPEDASPTSLAVTVKQEPQELDQMYLDDVQGSGVPAIFSHFPPMCQSTQQIRRGDCSLSARLWEMRGHRI</sequence>
<dbReference type="GO" id="GO:0005667">
    <property type="term" value="C:transcription regulator complex"/>
    <property type="evidence" value="ECO:0007669"/>
    <property type="project" value="TreeGrafter"/>
</dbReference>
<evidence type="ECO:0000313" key="12">
    <source>
        <dbReference type="Ensembl" id="ENSELUP00000021298.3"/>
    </source>
</evidence>
<keyword evidence="13" id="KW-1185">Reference proteome</keyword>
<dbReference type="SMART" id="SM00429">
    <property type="entry name" value="IPT"/>
    <property type="match status" value="1"/>
</dbReference>
<evidence type="ECO:0000256" key="10">
    <source>
        <dbReference type="SAM" id="MobiDB-lite"/>
    </source>
</evidence>
<dbReference type="InterPro" id="IPR013783">
    <property type="entry name" value="Ig-like_fold"/>
</dbReference>
<feature type="compositionally biased region" description="Polar residues" evidence="10">
    <location>
        <begin position="201"/>
        <end position="220"/>
    </location>
</feature>
<evidence type="ECO:0000256" key="8">
    <source>
        <dbReference type="ARBA" id="ARBA00023163"/>
    </source>
</evidence>
<feature type="compositionally biased region" description="Low complexity" evidence="10">
    <location>
        <begin position="233"/>
        <end position="243"/>
    </location>
</feature>
<dbReference type="InterPro" id="IPR008366">
    <property type="entry name" value="NFAT"/>
</dbReference>
<evidence type="ECO:0000256" key="3">
    <source>
        <dbReference type="ARBA" id="ARBA00022490"/>
    </source>
</evidence>
<protein>
    <submittedName>
        <fullName evidence="12">Nuclear factor of activated T cells 1</fullName>
    </submittedName>
</protein>
<dbReference type="InParanoid" id="A0A3P8YYP5"/>
<dbReference type="Gene3D" id="2.60.40.10">
    <property type="entry name" value="Immunoglobulins"/>
    <property type="match status" value="1"/>
</dbReference>
<keyword evidence="3" id="KW-0963">Cytoplasm</keyword>
<dbReference type="InterPro" id="IPR002909">
    <property type="entry name" value="IPT_dom"/>
</dbReference>
<evidence type="ECO:0000259" key="11">
    <source>
        <dbReference type="PROSITE" id="PS50254"/>
    </source>
</evidence>
<dbReference type="CDD" id="cd07881">
    <property type="entry name" value="RHD-n_NFAT"/>
    <property type="match status" value="1"/>
</dbReference>
<dbReference type="Proteomes" id="UP000265140">
    <property type="component" value="Chromosome 20"/>
</dbReference>
<dbReference type="FunFam" id="2.60.40.10:FF:000040">
    <property type="entry name" value="Nuclear factor of activated T-cells, cytoplasmic, calcineurin-dependent 2"/>
    <property type="match status" value="1"/>
</dbReference>
<keyword evidence="4" id="KW-0597">Phosphoprotein</keyword>
<keyword evidence="9" id="KW-0539">Nucleus</keyword>
<feature type="compositionally biased region" description="Low complexity" evidence="10">
    <location>
        <begin position="882"/>
        <end position="896"/>
    </location>
</feature>
<name>A0A3P8YYP5_ESOLU</name>
<evidence type="ECO:0000256" key="2">
    <source>
        <dbReference type="ARBA" id="ARBA00004496"/>
    </source>
</evidence>
<dbReference type="PRINTS" id="PR01789">
    <property type="entry name" value="NUCFACTORATC"/>
</dbReference>
<dbReference type="Ensembl" id="ENSELUT00000041793.3">
    <property type="protein sequence ID" value="ENSELUP00000021298.3"/>
    <property type="gene ID" value="ENSELUG00000000894.3"/>
</dbReference>
<feature type="compositionally biased region" description="Gly residues" evidence="10">
    <location>
        <begin position="268"/>
        <end position="278"/>
    </location>
</feature>
<dbReference type="InterPro" id="IPR037059">
    <property type="entry name" value="RHD_DNA_bind_dom_sf"/>
</dbReference>
<dbReference type="OMA" id="DGDLCHE"/>
<dbReference type="AlphaFoldDB" id="A0A3P8YYP5"/>
<accession>A0A3P8YYP5</accession>
<feature type="domain" description="RHD" evidence="11">
    <location>
        <begin position="420"/>
        <end position="602"/>
    </location>
</feature>
<dbReference type="GO" id="GO:0007399">
    <property type="term" value="P:nervous system development"/>
    <property type="evidence" value="ECO:0007669"/>
    <property type="project" value="UniProtKB-ARBA"/>
</dbReference>
<reference evidence="12" key="3">
    <citation type="submission" date="2025-08" db="UniProtKB">
        <authorList>
            <consortium name="Ensembl"/>
        </authorList>
    </citation>
    <scope>IDENTIFICATION</scope>
</reference>
<dbReference type="FunFam" id="2.60.40.340:FF:000001">
    <property type="entry name" value="Nuclear factor of activated T-cells, cytoplasmic, calcineurin-dependent 2"/>
    <property type="match status" value="1"/>
</dbReference>
<reference evidence="12" key="4">
    <citation type="submission" date="2025-09" db="UniProtKB">
        <authorList>
            <consortium name="Ensembl"/>
        </authorList>
    </citation>
    <scope>IDENTIFICATION</scope>
</reference>
<feature type="region of interest" description="Disordered" evidence="10">
    <location>
        <begin position="817"/>
        <end position="904"/>
    </location>
</feature>
<evidence type="ECO:0000256" key="9">
    <source>
        <dbReference type="ARBA" id="ARBA00023242"/>
    </source>
</evidence>
<evidence type="ECO:0000256" key="7">
    <source>
        <dbReference type="ARBA" id="ARBA00023125"/>
    </source>
</evidence>
<feature type="region of interest" description="Disordered" evidence="10">
    <location>
        <begin position="201"/>
        <end position="314"/>
    </location>
</feature>
<dbReference type="GO" id="GO:0005634">
    <property type="term" value="C:nucleus"/>
    <property type="evidence" value="ECO:0007669"/>
    <property type="project" value="UniProtKB-SubCell"/>
</dbReference>
<dbReference type="Gene3D" id="2.60.40.340">
    <property type="entry name" value="Rel homology domain (RHD), DNA-binding domain"/>
    <property type="match status" value="1"/>
</dbReference>
<dbReference type="SUPFAM" id="SSF49417">
    <property type="entry name" value="p53-like transcription factors"/>
    <property type="match status" value="1"/>
</dbReference>
<dbReference type="InterPro" id="IPR032397">
    <property type="entry name" value="RHD_dimer"/>
</dbReference>
<dbReference type="InterPro" id="IPR008967">
    <property type="entry name" value="p53-like_TF_DNA-bd_sf"/>
</dbReference>
<dbReference type="PROSITE" id="PS50254">
    <property type="entry name" value="REL_2"/>
    <property type="match status" value="1"/>
</dbReference>
<evidence type="ECO:0000256" key="4">
    <source>
        <dbReference type="ARBA" id="ARBA00022553"/>
    </source>
</evidence>
<dbReference type="GeneTree" id="ENSGT00940000157616"/>
<evidence type="ECO:0000313" key="13">
    <source>
        <dbReference type="Proteomes" id="UP000265140"/>
    </source>
</evidence>
<evidence type="ECO:0000256" key="1">
    <source>
        <dbReference type="ARBA" id="ARBA00004123"/>
    </source>
</evidence>
<feature type="compositionally biased region" description="Low complexity" evidence="10">
    <location>
        <begin position="853"/>
        <end position="873"/>
    </location>
</feature>
<dbReference type="GO" id="GO:0000981">
    <property type="term" value="F:DNA-binding transcription factor activity, RNA polymerase II-specific"/>
    <property type="evidence" value="ECO:0007669"/>
    <property type="project" value="TreeGrafter"/>
</dbReference>
<keyword evidence="6" id="KW-0805">Transcription regulation</keyword>
<comment type="subcellular location">
    <subcellularLocation>
        <location evidence="2">Cytoplasm</location>
    </subcellularLocation>
    <subcellularLocation>
        <location evidence="1">Nucleus</location>
    </subcellularLocation>
</comment>
<keyword evidence="5" id="KW-0677">Repeat</keyword>
<dbReference type="Bgee" id="ENSELUG00000000894">
    <property type="expression patterns" value="Expressed in heart and 11 other cell types or tissues"/>
</dbReference>
<dbReference type="InterPro" id="IPR011539">
    <property type="entry name" value="RHD_DNA_bind_dom"/>
</dbReference>
<reference evidence="12" key="2">
    <citation type="submission" date="2020-02" db="EMBL/GenBank/DDBJ databases">
        <title>Esox lucius (northern pike) genome, fEsoLuc1, primary haplotype.</title>
        <authorList>
            <person name="Myers G."/>
            <person name="Karagic N."/>
            <person name="Meyer A."/>
            <person name="Pippel M."/>
            <person name="Reichard M."/>
            <person name="Winkler S."/>
            <person name="Tracey A."/>
            <person name="Sims Y."/>
            <person name="Howe K."/>
            <person name="Rhie A."/>
            <person name="Formenti G."/>
            <person name="Durbin R."/>
            <person name="Fedrigo O."/>
            <person name="Jarvis E.D."/>
        </authorList>
    </citation>
    <scope>NUCLEOTIDE SEQUENCE [LARGE SCALE GENOMIC DNA]</scope>
</reference>
<evidence type="ECO:0000256" key="5">
    <source>
        <dbReference type="ARBA" id="ARBA00022737"/>
    </source>
</evidence>
<proteinExistence type="predicted"/>
<dbReference type="SUPFAM" id="SSF81296">
    <property type="entry name" value="E set domains"/>
    <property type="match status" value="1"/>
</dbReference>
<dbReference type="GO" id="GO:0005737">
    <property type="term" value="C:cytoplasm"/>
    <property type="evidence" value="ECO:0007669"/>
    <property type="project" value="UniProtKB-SubCell"/>
</dbReference>
<gene>
    <name evidence="12" type="primary">NFATC1</name>
</gene>
<keyword evidence="7" id="KW-0238">DNA-binding</keyword>
<keyword evidence="8" id="KW-0804">Transcription</keyword>
<dbReference type="InterPro" id="IPR014756">
    <property type="entry name" value="Ig_E-set"/>
</dbReference>
<organism evidence="12 13">
    <name type="scientific">Esox lucius</name>
    <name type="common">Northern pike</name>
    <dbReference type="NCBI Taxonomy" id="8010"/>
    <lineage>
        <taxon>Eukaryota</taxon>
        <taxon>Metazoa</taxon>
        <taxon>Chordata</taxon>
        <taxon>Craniata</taxon>
        <taxon>Vertebrata</taxon>
        <taxon>Euteleostomi</taxon>
        <taxon>Actinopterygii</taxon>
        <taxon>Neopterygii</taxon>
        <taxon>Teleostei</taxon>
        <taxon>Protacanthopterygii</taxon>
        <taxon>Esociformes</taxon>
        <taxon>Esocidae</taxon>
        <taxon>Esox</taxon>
    </lineage>
</organism>
<dbReference type="PANTHER" id="PTHR12533:SF5">
    <property type="entry name" value="NUCLEAR FACTOR OF ACTIVATED T-CELLS, CYTOPLASMIC 1"/>
    <property type="match status" value="1"/>
</dbReference>